<evidence type="ECO:0008006" key="3">
    <source>
        <dbReference type="Google" id="ProtNLM"/>
    </source>
</evidence>
<accession>S0FI65</accession>
<dbReference type="EMBL" id="AORV01000040">
    <property type="protein sequence ID" value="EMS71287.1"/>
    <property type="molecule type" value="Genomic_DNA"/>
</dbReference>
<name>S0FI65_RUMCE</name>
<proteinExistence type="predicted"/>
<dbReference type="RefSeq" id="WP_004626831.1">
    <property type="nucleotide sequence ID" value="NZ_AORV01000040.1"/>
</dbReference>
<dbReference type="eggNOG" id="ENOG5032TMW">
    <property type="taxonomic scope" value="Bacteria"/>
</dbReference>
<dbReference type="PATRIC" id="fig|1195236.3.peg.3195"/>
<organism evidence="1 2">
    <name type="scientific">Ruminiclostridium cellobioparum subsp. termitidis CT1112</name>
    <dbReference type="NCBI Taxonomy" id="1195236"/>
    <lineage>
        <taxon>Bacteria</taxon>
        <taxon>Bacillati</taxon>
        <taxon>Bacillota</taxon>
        <taxon>Clostridia</taxon>
        <taxon>Eubacteriales</taxon>
        <taxon>Oscillospiraceae</taxon>
        <taxon>Ruminiclostridium</taxon>
    </lineage>
</organism>
<dbReference type="AlphaFoldDB" id="S0FI65"/>
<evidence type="ECO:0000313" key="2">
    <source>
        <dbReference type="Proteomes" id="UP000014155"/>
    </source>
</evidence>
<comment type="caution">
    <text evidence="1">The sequence shown here is derived from an EMBL/GenBank/DDBJ whole genome shotgun (WGS) entry which is preliminary data.</text>
</comment>
<dbReference type="Proteomes" id="UP000014155">
    <property type="component" value="Unassembled WGS sequence"/>
</dbReference>
<keyword evidence="2" id="KW-1185">Reference proteome</keyword>
<protein>
    <recommendedName>
        <fullName evidence="3">RES domain-containing protein</fullName>
    </recommendedName>
</protein>
<evidence type="ECO:0000313" key="1">
    <source>
        <dbReference type="EMBL" id="EMS71287.1"/>
    </source>
</evidence>
<reference evidence="1 2" key="1">
    <citation type="journal article" date="2013" name="Genome Announc.">
        <title>Draft Genome Sequence of the Cellulolytic, Mesophilic, Anaerobic Bacterium Clostridium termitidis Strain CT1112 (DSM 5398).</title>
        <authorList>
            <person name="Lal S."/>
            <person name="Ramachandran U."/>
            <person name="Zhang X."/>
            <person name="Munir R."/>
            <person name="Sparling R."/>
            <person name="Levin D.B."/>
        </authorList>
    </citation>
    <scope>NUCLEOTIDE SEQUENCE [LARGE SCALE GENOMIC DNA]</scope>
    <source>
        <strain evidence="1 2">CT1112</strain>
    </source>
</reference>
<sequence>MVINIDKPDFIRIMGCNFLDLPQRWDGKDFYITLTNLFNKYLDLISHFKGIDIVKIQNICDCLLRCIECYHKGFPSKAYIKMNETMKVLGTEPLRKYNKTGIIDNDFEETLNLYRIRNIQPNIKYERKDIFHTPYNLRSKVASCRYSISGYPSLYLGTSIKLCCEETKISSLNDLTIAALFRFDRNIRNNGNLNIEVIELGIKPSDFIVFNRGERYKTDSYADAITIDKRLRRDHLDEIDLTNPLKMISYLYWYPLIAACSFIRVCKSDPFASEYIIPQLLMQWVRAKVSQNKLVGIRYFSCASIRASEFGFNYVFPVSGKEKFGKENYCSVLRRAFILTMPRYIYEYSSIKGCEEALHGDLLDRI</sequence>
<gene>
    <name evidence="1" type="ORF">CTER_2875</name>
</gene>